<evidence type="ECO:0000259" key="1">
    <source>
        <dbReference type="Pfam" id="PF00501"/>
    </source>
</evidence>
<feature type="domain" description="AMP-dependent synthetase/ligase" evidence="1">
    <location>
        <begin position="7"/>
        <end position="359"/>
    </location>
</feature>
<dbReference type="Gene3D" id="3.30.300.30">
    <property type="match status" value="1"/>
</dbReference>
<dbReference type="PROSITE" id="PS00455">
    <property type="entry name" value="AMP_BINDING"/>
    <property type="match status" value="1"/>
</dbReference>
<comment type="caution">
    <text evidence="3">The sequence shown here is derived from an EMBL/GenBank/DDBJ whole genome shotgun (WGS) entry which is preliminary data.</text>
</comment>
<dbReference type="InterPro" id="IPR050237">
    <property type="entry name" value="ATP-dep_AMP-bd_enzyme"/>
</dbReference>
<dbReference type="PANTHER" id="PTHR43767:SF12">
    <property type="entry name" value="AMP-DEPENDENT SYNTHETASE AND LIGASE"/>
    <property type="match status" value="1"/>
</dbReference>
<dbReference type="Gene3D" id="3.40.50.12780">
    <property type="entry name" value="N-terminal domain of ligase-like"/>
    <property type="match status" value="1"/>
</dbReference>
<keyword evidence="3" id="KW-0436">Ligase</keyword>
<dbReference type="InterPro" id="IPR045851">
    <property type="entry name" value="AMP-bd_C_sf"/>
</dbReference>
<dbReference type="InterPro" id="IPR000873">
    <property type="entry name" value="AMP-dep_synth/lig_dom"/>
</dbReference>
<organism evidence="3 4">
    <name type="scientific">Prauserella alba</name>
    <dbReference type="NCBI Taxonomy" id="176898"/>
    <lineage>
        <taxon>Bacteria</taxon>
        <taxon>Bacillati</taxon>
        <taxon>Actinomycetota</taxon>
        <taxon>Actinomycetes</taxon>
        <taxon>Pseudonocardiales</taxon>
        <taxon>Pseudonocardiaceae</taxon>
        <taxon>Prauserella</taxon>
    </lineage>
</organism>
<dbReference type="InterPro" id="IPR042099">
    <property type="entry name" value="ANL_N_sf"/>
</dbReference>
<evidence type="ECO:0000313" key="4">
    <source>
        <dbReference type="Proteomes" id="UP001500467"/>
    </source>
</evidence>
<dbReference type="Pfam" id="PF00501">
    <property type="entry name" value="AMP-binding"/>
    <property type="match status" value="1"/>
</dbReference>
<dbReference type="Proteomes" id="UP001500467">
    <property type="component" value="Unassembled WGS sequence"/>
</dbReference>
<gene>
    <name evidence="3" type="ORF">GCM10009675_38340</name>
</gene>
<keyword evidence="4" id="KW-1185">Reference proteome</keyword>
<dbReference type="PANTHER" id="PTHR43767">
    <property type="entry name" value="LONG-CHAIN-FATTY-ACID--COA LIGASE"/>
    <property type="match status" value="1"/>
</dbReference>
<protein>
    <submittedName>
        <fullName evidence="3">Long-chain fatty acid--CoA ligase</fullName>
    </submittedName>
</protein>
<dbReference type="InterPro" id="IPR025110">
    <property type="entry name" value="AMP-bd_C"/>
</dbReference>
<dbReference type="SUPFAM" id="SSF56801">
    <property type="entry name" value="Acetyl-CoA synthetase-like"/>
    <property type="match status" value="1"/>
</dbReference>
<feature type="domain" description="AMP-binding enzyme C-terminal" evidence="2">
    <location>
        <begin position="409"/>
        <end position="484"/>
    </location>
</feature>
<dbReference type="Pfam" id="PF13193">
    <property type="entry name" value="AMP-binding_C"/>
    <property type="match status" value="1"/>
</dbReference>
<name>A0ABN1VIK9_9PSEU</name>
<dbReference type="InterPro" id="IPR020845">
    <property type="entry name" value="AMP-binding_CS"/>
</dbReference>
<sequence>MARNLVEAAGMYPERPAVRLDDYVADYRELHRSVVAIADMLRRRGVVPGDRVGLVLPNVPGFVTLFYGILYAGGVVVPMNPLLKAREIHYHLSDSGARMVFAVDSVAEEVTRGAELAGVPAVTVGPLGPQDVVDAEVDTDTAPAPRDDNDTAVILYTSGTTGQPKGAQLTHANLSSNAAITATTVITTEPDDVVMGCLPLFHVFGLTCGLNASVLSGACLTLIPRFEPGKALEVIQRDGVTVFEGVPTMYSAMLNHPARDRFAVASLRTCVSGGAAMPVEVLRAFEEAFGCMILEGYGLSETSPVASFNHPDRPRKPGSIGQPVTGVDIRLVGDGGGDVTDGEVGEIAIRGSNVMKGYWRRPDETRAAVPDGWLRTGDLATRDDEGYLYIVDRKKSLIIRGGYNVYPREIEEVVHLHPDVAEVAVVGIAHPSLGEEVGAAVTLAAGATATPDELREFVKQRVAAHKYPRHVWLVDELPKGPTGKILHREVAVPQPQLPS</sequence>
<dbReference type="CDD" id="cd05936">
    <property type="entry name" value="FC-FACS_FadD_like"/>
    <property type="match status" value="1"/>
</dbReference>
<reference evidence="3 4" key="1">
    <citation type="journal article" date="2019" name="Int. J. Syst. Evol. Microbiol.">
        <title>The Global Catalogue of Microorganisms (GCM) 10K type strain sequencing project: providing services to taxonomists for standard genome sequencing and annotation.</title>
        <authorList>
            <consortium name="The Broad Institute Genomics Platform"/>
            <consortium name="The Broad Institute Genome Sequencing Center for Infectious Disease"/>
            <person name="Wu L."/>
            <person name="Ma J."/>
        </authorList>
    </citation>
    <scope>NUCLEOTIDE SEQUENCE [LARGE SCALE GENOMIC DNA]</scope>
    <source>
        <strain evidence="3 4">JCM 13022</strain>
    </source>
</reference>
<dbReference type="GO" id="GO:0016874">
    <property type="term" value="F:ligase activity"/>
    <property type="evidence" value="ECO:0007669"/>
    <property type="project" value="UniProtKB-KW"/>
</dbReference>
<evidence type="ECO:0000313" key="3">
    <source>
        <dbReference type="EMBL" id="GAA1213115.1"/>
    </source>
</evidence>
<accession>A0ABN1VIK9</accession>
<proteinExistence type="predicted"/>
<evidence type="ECO:0000259" key="2">
    <source>
        <dbReference type="Pfam" id="PF13193"/>
    </source>
</evidence>
<dbReference type="EMBL" id="BAAALM010000015">
    <property type="protein sequence ID" value="GAA1213115.1"/>
    <property type="molecule type" value="Genomic_DNA"/>
</dbReference>